<reference evidence="1 2" key="1">
    <citation type="submission" date="2018-10" db="EMBL/GenBank/DDBJ databases">
        <title>Draft Genome Sequence of Bacteroides sp. KCTC 15687.</title>
        <authorList>
            <person name="Yu S.Y."/>
            <person name="Kim J.S."/>
            <person name="Oh B.S."/>
            <person name="Park S.H."/>
            <person name="Kang S.W."/>
            <person name="Park J.E."/>
            <person name="Choi S.H."/>
            <person name="Han K.I."/>
            <person name="Lee K.C."/>
            <person name="Eom M.K."/>
            <person name="Suh M.K."/>
            <person name="Lee D.H."/>
            <person name="Yoon H."/>
            <person name="Kim B."/>
            <person name="Yang S.J."/>
            <person name="Lee J.S."/>
            <person name="Lee J.H."/>
        </authorList>
    </citation>
    <scope>NUCLEOTIDE SEQUENCE [LARGE SCALE GENOMIC DNA]</scope>
    <source>
        <strain evidence="1 2">KCTC 15687</strain>
    </source>
</reference>
<evidence type="ECO:0000313" key="1">
    <source>
        <dbReference type="EMBL" id="GCB34580.1"/>
    </source>
</evidence>
<accession>A0A401LSL5</accession>
<dbReference type="EMBL" id="BHWB01000003">
    <property type="protein sequence ID" value="GCB34580.1"/>
    <property type="molecule type" value="Genomic_DNA"/>
</dbReference>
<dbReference type="AlphaFoldDB" id="A0A401LSL5"/>
<dbReference type="OrthoDB" id="7432683at2"/>
<gene>
    <name evidence="1" type="ORF">KGMB02408_15250</name>
</gene>
<dbReference type="Proteomes" id="UP000288079">
    <property type="component" value="Unassembled WGS sequence"/>
</dbReference>
<organism evidence="1 2">
    <name type="scientific">Bacteroides faecalis</name>
    <dbReference type="NCBI Taxonomy" id="2447885"/>
    <lineage>
        <taxon>Bacteria</taxon>
        <taxon>Pseudomonadati</taxon>
        <taxon>Bacteroidota</taxon>
        <taxon>Bacteroidia</taxon>
        <taxon>Bacteroidales</taxon>
        <taxon>Bacteroidaceae</taxon>
        <taxon>Bacteroides</taxon>
    </lineage>
</organism>
<sequence length="95" mass="10802">MKKQVKWSRRFIALLICPFSVLGIHDQKAINMKGTVYDSNNGPLMDANVSLKGNLSNGTIINMGRQFNFNVSRLNSTLIVTFIKYHTQVKQILME</sequence>
<dbReference type="RefSeq" id="WP_125040753.1">
    <property type="nucleotide sequence ID" value="NZ_BHWB01000003.1"/>
</dbReference>
<proteinExistence type="predicted"/>
<keyword evidence="2" id="KW-1185">Reference proteome</keyword>
<protein>
    <submittedName>
        <fullName evidence="1">Uncharacterized protein</fullName>
    </submittedName>
</protein>
<dbReference type="SUPFAM" id="SSF49464">
    <property type="entry name" value="Carboxypeptidase regulatory domain-like"/>
    <property type="match status" value="1"/>
</dbReference>
<dbReference type="InterPro" id="IPR008969">
    <property type="entry name" value="CarboxyPept-like_regulatory"/>
</dbReference>
<comment type="caution">
    <text evidence="1">The sequence shown here is derived from an EMBL/GenBank/DDBJ whole genome shotgun (WGS) entry which is preliminary data.</text>
</comment>
<name>A0A401LSL5_9BACE</name>
<evidence type="ECO:0000313" key="2">
    <source>
        <dbReference type="Proteomes" id="UP000288079"/>
    </source>
</evidence>